<dbReference type="OrthoDB" id="5773058at2"/>
<accession>A0A0W0YR07</accession>
<dbReference type="STRING" id="1122169.Lsha_1992"/>
<dbReference type="EMBL" id="LNYW01000049">
    <property type="protein sequence ID" value="KTD59296.1"/>
    <property type="molecule type" value="Genomic_DNA"/>
</dbReference>
<comment type="caution">
    <text evidence="1">The sequence shown here is derived from an EMBL/GenBank/DDBJ whole genome shotgun (WGS) entry which is preliminary data.</text>
</comment>
<evidence type="ECO:0000313" key="2">
    <source>
        <dbReference type="Proteomes" id="UP000054600"/>
    </source>
</evidence>
<dbReference type="Proteomes" id="UP000054600">
    <property type="component" value="Unassembled WGS sequence"/>
</dbReference>
<name>A0A0W0YR07_9GAMM</name>
<dbReference type="RefSeq" id="WP_018576973.1">
    <property type="nucleotide sequence ID" value="NZ_KB892393.1"/>
</dbReference>
<dbReference type="PATRIC" id="fig|1122169.6.peg.2274"/>
<reference evidence="1 2" key="1">
    <citation type="submission" date="2015-11" db="EMBL/GenBank/DDBJ databases">
        <title>Genomic analysis of 38 Legionella species identifies large and diverse effector repertoires.</title>
        <authorList>
            <person name="Burstein D."/>
            <person name="Amaro F."/>
            <person name="Zusman T."/>
            <person name="Lifshitz Z."/>
            <person name="Cohen O."/>
            <person name="Gilbert J.A."/>
            <person name="Pupko T."/>
            <person name="Shuman H.A."/>
            <person name="Segal G."/>
        </authorList>
    </citation>
    <scope>NUCLEOTIDE SEQUENCE [LARGE SCALE GENOMIC DNA]</scope>
    <source>
        <strain evidence="1 2">ATCC 49655</strain>
    </source>
</reference>
<dbReference type="AlphaFoldDB" id="A0A0W0YR07"/>
<evidence type="ECO:0000313" key="1">
    <source>
        <dbReference type="EMBL" id="KTD59296.1"/>
    </source>
</evidence>
<organism evidence="1 2">
    <name type="scientific">Legionella shakespearei DSM 23087</name>
    <dbReference type="NCBI Taxonomy" id="1122169"/>
    <lineage>
        <taxon>Bacteria</taxon>
        <taxon>Pseudomonadati</taxon>
        <taxon>Pseudomonadota</taxon>
        <taxon>Gammaproteobacteria</taxon>
        <taxon>Legionellales</taxon>
        <taxon>Legionellaceae</taxon>
        <taxon>Legionella</taxon>
    </lineage>
</organism>
<gene>
    <name evidence="1" type="ORF">Lsha_1992</name>
</gene>
<protein>
    <submittedName>
        <fullName evidence="1">Uncharacterized protein</fullName>
    </submittedName>
</protein>
<keyword evidence="2" id="KW-1185">Reference proteome</keyword>
<proteinExistence type="predicted"/>
<sequence length="187" mass="21693">MKCNENDLFYNMDDAVAEFYYWCKFIWLTIDQITALTFRKNPDIVNLNSIRQLIKLGFNTEFTHEYVMRYRLIEQAQLGLNGAVELSKFIDWALLHKLDIPEEMKEVNNKINSGHNRIHPRTEATYQNIIAALLEYISGKTPGIGKHPSFTNESQLIDHLADKYQGYSGMSVSSLSRKLPLARNNFK</sequence>